<reference evidence="2" key="1">
    <citation type="submission" date="2023-11" db="EMBL/GenBank/DDBJ databases">
        <title>Genome assemblies of two species of porcelain crab, Petrolisthes cinctipes and Petrolisthes manimaculis (Anomura: Porcellanidae).</title>
        <authorList>
            <person name="Angst P."/>
        </authorList>
    </citation>
    <scope>NUCLEOTIDE SEQUENCE</scope>
    <source>
        <strain evidence="2">PB745_02</strain>
        <tissue evidence="2">Gill</tissue>
    </source>
</reference>
<evidence type="ECO:0000313" key="3">
    <source>
        <dbReference type="Proteomes" id="UP001292094"/>
    </source>
</evidence>
<dbReference type="AlphaFoldDB" id="A0AAE1PKY7"/>
<dbReference type="Proteomes" id="UP001292094">
    <property type="component" value="Unassembled WGS sequence"/>
</dbReference>
<feature type="region of interest" description="Disordered" evidence="1">
    <location>
        <begin position="45"/>
        <end position="101"/>
    </location>
</feature>
<gene>
    <name evidence="2" type="ORF">Pmani_019171</name>
</gene>
<keyword evidence="3" id="KW-1185">Reference proteome</keyword>
<name>A0AAE1PKY7_9EUCA</name>
<sequence length="240" mass="25882">MILGPNEVLVVCSTLGQVNKVTILQHLRLAAKVILLQSNVRSAKVNNGSSEVKSESNKVKSGSSGGVNNGSSEVNNGSSEVNNGSSEVNNGSSEVNNGSSEVNNGSTFLFTPIRTYPPSTIHQLVVKDWSIVLDKAYGHHDLIKDTKTHNYQTLYRRALERGGLRENEGATTDTKITPSDFLNRDIAVVMGEPGVFHTLNTIKGPDGRCLLTYSHQAIAEEFAGLAVPKRSLLKPIIDNK</sequence>
<organism evidence="2 3">
    <name type="scientific">Petrolisthes manimaculis</name>
    <dbReference type="NCBI Taxonomy" id="1843537"/>
    <lineage>
        <taxon>Eukaryota</taxon>
        <taxon>Metazoa</taxon>
        <taxon>Ecdysozoa</taxon>
        <taxon>Arthropoda</taxon>
        <taxon>Crustacea</taxon>
        <taxon>Multicrustacea</taxon>
        <taxon>Malacostraca</taxon>
        <taxon>Eumalacostraca</taxon>
        <taxon>Eucarida</taxon>
        <taxon>Decapoda</taxon>
        <taxon>Pleocyemata</taxon>
        <taxon>Anomura</taxon>
        <taxon>Galatheoidea</taxon>
        <taxon>Porcellanidae</taxon>
        <taxon>Petrolisthes</taxon>
    </lineage>
</organism>
<accession>A0AAE1PKY7</accession>
<feature type="compositionally biased region" description="Low complexity" evidence="1">
    <location>
        <begin position="69"/>
        <end position="101"/>
    </location>
</feature>
<dbReference type="EMBL" id="JAWZYT010001786">
    <property type="protein sequence ID" value="KAK4309175.1"/>
    <property type="molecule type" value="Genomic_DNA"/>
</dbReference>
<evidence type="ECO:0000256" key="1">
    <source>
        <dbReference type="SAM" id="MobiDB-lite"/>
    </source>
</evidence>
<comment type="caution">
    <text evidence="2">The sequence shown here is derived from an EMBL/GenBank/DDBJ whole genome shotgun (WGS) entry which is preliminary data.</text>
</comment>
<evidence type="ECO:0000313" key="2">
    <source>
        <dbReference type="EMBL" id="KAK4309175.1"/>
    </source>
</evidence>
<proteinExistence type="predicted"/>
<protein>
    <submittedName>
        <fullName evidence="2">Uncharacterized protein</fullName>
    </submittedName>
</protein>